<dbReference type="GO" id="GO:0017056">
    <property type="term" value="F:structural constituent of nuclear pore"/>
    <property type="evidence" value="ECO:0007669"/>
    <property type="project" value="TreeGrafter"/>
</dbReference>
<dbReference type="PROSITE" id="PS51472">
    <property type="entry name" value="RRM_NUP35"/>
    <property type="match status" value="1"/>
</dbReference>
<feature type="region of interest" description="Disordered" evidence="9">
    <location>
        <begin position="199"/>
        <end position="230"/>
    </location>
</feature>
<keyword evidence="5" id="KW-0811">Translocation</keyword>
<feature type="region of interest" description="Disordered" evidence="9">
    <location>
        <begin position="1"/>
        <end position="145"/>
    </location>
</feature>
<evidence type="ECO:0000256" key="4">
    <source>
        <dbReference type="ARBA" id="ARBA00022927"/>
    </source>
</evidence>
<feature type="compositionally biased region" description="Polar residues" evidence="9">
    <location>
        <begin position="39"/>
        <end position="53"/>
    </location>
</feature>
<dbReference type="SUPFAM" id="SSF54928">
    <property type="entry name" value="RNA-binding domain, RBD"/>
    <property type="match status" value="1"/>
</dbReference>
<keyword evidence="2 8" id="KW-0813">Transport</keyword>
<dbReference type="InterPro" id="IPR007846">
    <property type="entry name" value="RRM_NUP35_dom"/>
</dbReference>
<dbReference type="Pfam" id="PF05172">
    <property type="entry name" value="RRM_Nup35"/>
    <property type="match status" value="1"/>
</dbReference>
<dbReference type="OrthoDB" id="1733656at2759"/>
<organism evidence="11 12">
    <name type="scientific">Trichomonascus ciferrii</name>
    <dbReference type="NCBI Taxonomy" id="44093"/>
    <lineage>
        <taxon>Eukaryota</taxon>
        <taxon>Fungi</taxon>
        <taxon>Dikarya</taxon>
        <taxon>Ascomycota</taxon>
        <taxon>Saccharomycotina</taxon>
        <taxon>Dipodascomycetes</taxon>
        <taxon>Dipodascales</taxon>
        <taxon>Trichomonascaceae</taxon>
        <taxon>Trichomonascus</taxon>
        <taxon>Trichomonascus ciferrii complex</taxon>
    </lineage>
</organism>
<evidence type="ECO:0000256" key="7">
    <source>
        <dbReference type="ARBA" id="ARBA00023242"/>
    </source>
</evidence>
<evidence type="ECO:0000256" key="5">
    <source>
        <dbReference type="ARBA" id="ARBA00023010"/>
    </source>
</evidence>
<dbReference type="GO" id="GO:0044615">
    <property type="term" value="C:nuclear pore nuclear basket"/>
    <property type="evidence" value="ECO:0007669"/>
    <property type="project" value="TreeGrafter"/>
</dbReference>
<feature type="region of interest" description="Disordered" evidence="9">
    <location>
        <begin position="269"/>
        <end position="288"/>
    </location>
</feature>
<sequence>MFNSGNPSTSSFSLSGMASSTGPGGGGGSNSSSLFGSGTPNASTSGMSSSIFGQQQQQQQPQNLMQSTNGMTHSQSTLDLTSSPYGSRHVATTPSWGKHDRRKVPSHISTLRPQSSFTPDRNAIGTPGSRHGSISAAQSPPNTFSGSFGTAKPVQAKKSNIIDEEDLPPTESIYDTGASPFFSGGSTPLRESVKPMAALPTSNTAIGLRRMSSNSSKPSPPANTPPDVQETQNANCSVIVFGFPPTLTSTIIKHFSKFGPILENFDVAKGESPRKSGRAPPIQTGPNWMKLTYDNPTSAAKAVSHYSGGSRFIGGCAIGCMPFNSVNAKEFGYASTNSTITESEDAEADDELMDLDSPHAEKKQIQQDANNRPVPRTISMPALGQQQSSTTPNSRRIQIKDGSAIFNNKQRPMRHAPSMGNMQSKNVDGGLKSARQGWLSWTKKRAQDLVFGWDGL</sequence>
<feature type="compositionally biased region" description="Polar residues" evidence="9">
    <location>
        <begin position="107"/>
        <end position="119"/>
    </location>
</feature>
<dbReference type="GO" id="GO:0044613">
    <property type="term" value="C:nuclear pore central transport channel"/>
    <property type="evidence" value="ECO:0007669"/>
    <property type="project" value="TreeGrafter"/>
</dbReference>
<evidence type="ECO:0000313" key="12">
    <source>
        <dbReference type="Proteomes" id="UP000761534"/>
    </source>
</evidence>
<dbReference type="GO" id="GO:0006999">
    <property type="term" value="P:nuclear pore organization"/>
    <property type="evidence" value="ECO:0007669"/>
    <property type="project" value="TreeGrafter"/>
</dbReference>
<name>A0A642VA31_9ASCO</name>
<keyword evidence="4" id="KW-0653">Protein transport</keyword>
<dbReference type="GO" id="GO:0005543">
    <property type="term" value="F:phospholipid binding"/>
    <property type="evidence" value="ECO:0007669"/>
    <property type="project" value="TreeGrafter"/>
</dbReference>
<evidence type="ECO:0000256" key="1">
    <source>
        <dbReference type="ARBA" id="ARBA00004567"/>
    </source>
</evidence>
<feature type="domain" description="RRM Nup35-type" evidence="10">
    <location>
        <begin position="232"/>
        <end position="330"/>
    </location>
</feature>
<protein>
    <recommendedName>
        <fullName evidence="10">RRM Nup35-type domain-containing protein</fullName>
    </recommendedName>
</protein>
<evidence type="ECO:0000256" key="3">
    <source>
        <dbReference type="ARBA" id="ARBA00022816"/>
    </source>
</evidence>
<dbReference type="PANTHER" id="PTHR21527">
    <property type="entry name" value="NUCLEOPORIN NUP35"/>
    <property type="match status" value="1"/>
</dbReference>
<gene>
    <name evidence="11" type="ORF">TRICI_001285</name>
</gene>
<evidence type="ECO:0000256" key="6">
    <source>
        <dbReference type="ARBA" id="ARBA00023132"/>
    </source>
</evidence>
<feature type="compositionally biased region" description="Polar residues" evidence="9">
    <location>
        <begin position="63"/>
        <end position="95"/>
    </location>
</feature>
<dbReference type="PANTHER" id="PTHR21527:SF6">
    <property type="entry name" value="NUCLEOPORIN NUP35"/>
    <property type="match status" value="1"/>
</dbReference>
<feature type="compositionally biased region" description="Polar residues" evidence="9">
    <location>
        <begin position="135"/>
        <end position="145"/>
    </location>
</feature>
<keyword evidence="6 8" id="KW-0906">Nuclear pore complex</keyword>
<evidence type="ECO:0000256" key="9">
    <source>
        <dbReference type="SAM" id="MobiDB-lite"/>
    </source>
</evidence>
<keyword evidence="3 8" id="KW-0509">mRNA transport</keyword>
<accession>A0A642VA31</accession>
<dbReference type="Proteomes" id="UP000761534">
    <property type="component" value="Unassembled WGS sequence"/>
</dbReference>
<evidence type="ECO:0000256" key="8">
    <source>
        <dbReference type="PROSITE-ProRule" id="PRU00804"/>
    </source>
</evidence>
<evidence type="ECO:0000259" key="10">
    <source>
        <dbReference type="PROSITE" id="PS51472"/>
    </source>
</evidence>
<evidence type="ECO:0000256" key="2">
    <source>
        <dbReference type="ARBA" id="ARBA00022448"/>
    </source>
</evidence>
<comment type="caution">
    <text evidence="11">The sequence shown here is derived from an EMBL/GenBank/DDBJ whole genome shotgun (WGS) entry which is preliminary data.</text>
</comment>
<dbReference type="InterPro" id="IPR012677">
    <property type="entry name" value="Nucleotide-bd_a/b_plait_sf"/>
</dbReference>
<dbReference type="Gene3D" id="3.30.70.330">
    <property type="match status" value="1"/>
</dbReference>
<keyword evidence="7 8" id="KW-0539">Nucleus</keyword>
<feature type="compositionally biased region" description="Polar residues" evidence="9">
    <location>
        <begin position="1"/>
        <end position="14"/>
    </location>
</feature>
<proteinExistence type="predicted"/>
<reference evidence="11" key="1">
    <citation type="journal article" date="2019" name="G3 (Bethesda)">
        <title>Genome Assemblies of Two Rare Opportunistic Yeast Pathogens: Diutina rugosa (syn. Candida rugosa) and Trichomonascus ciferrii (syn. Candida ciferrii).</title>
        <authorList>
            <person name="Mixao V."/>
            <person name="Saus E."/>
            <person name="Hansen A.P."/>
            <person name="Lass-Florl C."/>
            <person name="Gabaldon T."/>
        </authorList>
    </citation>
    <scope>NUCLEOTIDE SEQUENCE</scope>
    <source>
        <strain evidence="11">CBS 4856</strain>
    </source>
</reference>
<dbReference type="EMBL" id="SWFS01000094">
    <property type="protein sequence ID" value="KAA8916559.1"/>
    <property type="molecule type" value="Genomic_DNA"/>
</dbReference>
<dbReference type="VEuPathDB" id="FungiDB:TRICI_001285"/>
<dbReference type="AlphaFoldDB" id="A0A642VA31"/>
<keyword evidence="12" id="KW-1185">Reference proteome</keyword>
<dbReference type="InterPro" id="IPR035979">
    <property type="entry name" value="RBD_domain_sf"/>
</dbReference>
<evidence type="ECO:0000313" key="11">
    <source>
        <dbReference type="EMBL" id="KAA8916559.1"/>
    </source>
</evidence>
<comment type="subcellular location">
    <subcellularLocation>
        <location evidence="1">Nucleus</location>
        <location evidence="1">Nuclear pore complex</location>
    </subcellularLocation>
</comment>
<dbReference type="CDD" id="cd12721">
    <property type="entry name" value="RRM_Nup53p_fungi"/>
    <property type="match status" value="1"/>
</dbReference>
<dbReference type="GO" id="GO:0006607">
    <property type="term" value="P:NLS-bearing protein import into nucleus"/>
    <property type="evidence" value="ECO:0007669"/>
    <property type="project" value="TreeGrafter"/>
</dbReference>
<dbReference type="GO" id="GO:0003676">
    <property type="term" value="F:nucleic acid binding"/>
    <property type="evidence" value="ECO:0007669"/>
    <property type="project" value="InterPro"/>
</dbReference>
<dbReference type="GO" id="GO:0051028">
    <property type="term" value="P:mRNA transport"/>
    <property type="evidence" value="ECO:0007669"/>
    <property type="project" value="UniProtKB-UniRule"/>
</dbReference>